<comment type="function">
    <text evidence="8">Toxic component of a toxin-antitoxin (TA) system. An RNase.</text>
</comment>
<sequence>MIMTHPTPLWLLDTNIISSVIKRPHDPLSQRLRNLFDQQPGALATSVIVECELMFGARRVSSPDLNHKIDQILRFIPVHALTQTAVTHYANIRSQLEKSSTPIGFNDTLIAAHALDLGATLVSGDAEFSRVPGLKVENWLLVE</sequence>
<evidence type="ECO:0000259" key="9">
    <source>
        <dbReference type="Pfam" id="PF01850"/>
    </source>
</evidence>
<keyword evidence="6 8" id="KW-0460">Magnesium</keyword>
<protein>
    <recommendedName>
        <fullName evidence="8">Ribonuclease VapC</fullName>
        <shortName evidence="8">RNase VapC</shortName>
        <ecNumber evidence="8">3.1.-.-</ecNumber>
    </recommendedName>
    <alternativeName>
        <fullName evidence="8">Toxin VapC</fullName>
    </alternativeName>
</protein>
<dbReference type="HAMAP" id="MF_00265">
    <property type="entry name" value="VapC_Nob1"/>
    <property type="match status" value="1"/>
</dbReference>
<dbReference type="InterPro" id="IPR029060">
    <property type="entry name" value="PIN-like_dom_sf"/>
</dbReference>
<comment type="cofactor">
    <cofactor evidence="1 8">
        <name>Mg(2+)</name>
        <dbReference type="ChEBI" id="CHEBI:18420"/>
    </cofactor>
</comment>
<dbReference type="EMBL" id="MSYM01000016">
    <property type="protein sequence ID" value="OLP05588.1"/>
    <property type="molecule type" value="Genomic_DNA"/>
</dbReference>
<proteinExistence type="inferred from homology"/>
<evidence type="ECO:0000256" key="7">
    <source>
        <dbReference type="ARBA" id="ARBA00038093"/>
    </source>
</evidence>
<dbReference type="PANTHER" id="PTHR33653">
    <property type="entry name" value="RIBONUCLEASE VAPC2"/>
    <property type="match status" value="1"/>
</dbReference>
<dbReference type="InterPro" id="IPR050556">
    <property type="entry name" value="Type_II_TA_system_RNase"/>
</dbReference>
<keyword evidence="8" id="KW-0800">Toxin</keyword>
<evidence type="ECO:0000313" key="10">
    <source>
        <dbReference type="EMBL" id="OLP05588.1"/>
    </source>
</evidence>
<dbReference type="GO" id="GO:0016787">
    <property type="term" value="F:hydrolase activity"/>
    <property type="evidence" value="ECO:0007669"/>
    <property type="project" value="UniProtKB-KW"/>
</dbReference>
<evidence type="ECO:0000256" key="6">
    <source>
        <dbReference type="ARBA" id="ARBA00022842"/>
    </source>
</evidence>
<keyword evidence="11" id="KW-1185">Reference proteome</keyword>
<dbReference type="Gene3D" id="3.40.50.1010">
    <property type="entry name" value="5'-nuclease"/>
    <property type="match status" value="1"/>
</dbReference>
<evidence type="ECO:0000313" key="11">
    <source>
        <dbReference type="Proteomes" id="UP000185911"/>
    </source>
</evidence>
<comment type="similarity">
    <text evidence="7 8">Belongs to the PINc/VapC protein family.</text>
</comment>
<dbReference type="Pfam" id="PF01850">
    <property type="entry name" value="PIN"/>
    <property type="match status" value="1"/>
</dbReference>
<keyword evidence="2 8" id="KW-1277">Toxin-antitoxin system</keyword>
<reference evidence="10 11" key="1">
    <citation type="submission" date="2017-01" db="EMBL/GenBank/DDBJ databases">
        <title>Genome sequence of Rhodoferax antarcticus ANT.BR, a psychrophilic purple nonsulfur bacterium from an Antarctic microbial mat.</title>
        <authorList>
            <person name="Baker J."/>
            <person name="Riester C."/>
            <person name="Skinner B."/>
            <person name="Newell A."/>
            <person name="Swingley W."/>
            <person name="Madigan M."/>
            <person name="Jung D."/>
            <person name="Asao M."/>
            <person name="Chen M."/>
            <person name="Loughlin P."/>
            <person name="Pan H."/>
            <person name="Lin S."/>
            <person name="Li N."/>
            <person name="Shaw J."/>
            <person name="Prado M."/>
            <person name="Sherman C."/>
            <person name="Li X."/>
            <person name="Tang J."/>
            <person name="Blankenship R."/>
            <person name="Zhao T."/>
            <person name="Touchman J."/>
            <person name="Sattley M."/>
        </authorList>
    </citation>
    <scope>NUCLEOTIDE SEQUENCE [LARGE SCALE GENOMIC DNA]</scope>
    <source>
        <strain evidence="10 11">ANT.BR</strain>
    </source>
</reference>
<comment type="caution">
    <text evidence="10">The sequence shown here is derived from an EMBL/GenBank/DDBJ whole genome shotgun (WGS) entry which is preliminary data.</text>
</comment>
<accession>A0A1Q8YC14</accession>
<evidence type="ECO:0000256" key="4">
    <source>
        <dbReference type="ARBA" id="ARBA00022723"/>
    </source>
</evidence>
<name>A0A1Q8YC14_9BURK</name>
<dbReference type="GO" id="GO:0090729">
    <property type="term" value="F:toxin activity"/>
    <property type="evidence" value="ECO:0007669"/>
    <property type="project" value="UniProtKB-KW"/>
</dbReference>
<dbReference type="InterPro" id="IPR022907">
    <property type="entry name" value="VapC_family"/>
</dbReference>
<dbReference type="EC" id="3.1.-.-" evidence="8"/>
<organism evidence="10 11">
    <name type="scientific">Rhodoferax antarcticus ANT.BR</name>
    <dbReference type="NCBI Taxonomy" id="1111071"/>
    <lineage>
        <taxon>Bacteria</taxon>
        <taxon>Pseudomonadati</taxon>
        <taxon>Pseudomonadota</taxon>
        <taxon>Betaproteobacteria</taxon>
        <taxon>Burkholderiales</taxon>
        <taxon>Comamonadaceae</taxon>
        <taxon>Rhodoferax</taxon>
    </lineage>
</organism>
<dbReference type="GO" id="GO:0004540">
    <property type="term" value="F:RNA nuclease activity"/>
    <property type="evidence" value="ECO:0007669"/>
    <property type="project" value="InterPro"/>
</dbReference>
<evidence type="ECO:0000256" key="2">
    <source>
        <dbReference type="ARBA" id="ARBA00022649"/>
    </source>
</evidence>
<feature type="binding site" evidence="8">
    <location>
        <position position="13"/>
    </location>
    <ligand>
        <name>Mg(2+)</name>
        <dbReference type="ChEBI" id="CHEBI:18420"/>
    </ligand>
</feature>
<gene>
    <name evidence="8" type="primary">vapC</name>
    <name evidence="10" type="ORF">BLL52_3256</name>
</gene>
<dbReference type="STRING" id="81479.RA876_10255"/>
<dbReference type="Proteomes" id="UP000185911">
    <property type="component" value="Unassembled WGS sequence"/>
</dbReference>
<keyword evidence="4 8" id="KW-0479">Metal-binding</keyword>
<evidence type="ECO:0000256" key="5">
    <source>
        <dbReference type="ARBA" id="ARBA00022801"/>
    </source>
</evidence>
<feature type="domain" description="PIN" evidence="9">
    <location>
        <begin position="11"/>
        <end position="133"/>
    </location>
</feature>
<keyword evidence="5 8" id="KW-0378">Hydrolase</keyword>
<evidence type="ECO:0000256" key="1">
    <source>
        <dbReference type="ARBA" id="ARBA00001946"/>
    </source>
</evidence>
<dbReference type="GO" id="GO:0000287">
    <property type="term" value="F:magnesium ion binding"/>
    <property type="evidence" value="ECO:0007669"/>
    <property type="project" value="UniProtKB-UniRule"/>
</dbReference>
<keyword evidence="3 8" id="KW-0540">Nuclease</keyword>
<dbReference type="PANTHER" id="PTHR33653:SF1">
    <property type="entry name" value="RIBONUCLEASE VAPC2"/>
    <property type="match status" value="1"/>
</dbReference>
<dbReference type="AlphaFoldDB" id="A0A1Q8YC14"/>
<feature type="binding site" evidence="8">
    <location>
        <position position="107"/>
    </location>
    <ligand>
        <name>Mg(2+)</name>
        <dbReference type="ChEBI" id="CHEBI:18420"/>
    </ligand>
</feature>
<dbReference type="SUPFAM" id="SSF88723">
    <property type="entry name" value="PIN domain-like"/>
    <property type="match status" value="1"/>
</dbReference>
<evidence type="ECO:0000256" key="8">
    <source>
        <dbReference type="HAMAP-Rule" id="MF_00265"/>
    </source>
</evidence>
<evidence type="ECO:0000256" key="3">
    <source>
        <dbReference type="ARBA" id="ARBA00022722"/>
    </source>
</evidence>
<dbReference type="CDD" id="cd18748">
    <property type="entry name" value="PIN_VapC4-5_FitB-like"/>
    <property type="match status" value="1"/>
</dbReference>
<dbReference type="InterPro" id="IPR002716">
    <property type="entry name" value="PIN_dom"/>
</dbReference>